<dbReference type="eggNOG" id="KOG1546">
    <property type="taxonomic scope" value="Eukaryota"/>
</dbReference>
<dbReference type="GO" id="GO:0006508">
    <property type="term" value="P:proteolysis"/>
    <property type="evidence" value="ECO:0007669"/>
    <property type="project" value="InterPro"/>
</dbReference>
<dbReference type="InterPro" id="IPR050452">
    <property type="entry name" value="Metacaspase"/>
</dbReference>
<dbReference type="KEGG" id="cam:101514729"/>
<dbReference type="GO" id="GO:0005737">
    <property type="term" value="C:cytoplasm"/>
    <property type="evidence" value="ECO:0007669"/>
    <property type="project" value="TreeGrafter"/>
</dbReference>
<dbReference type="PaxDb" id="3827-XP_004489076.1"/>
<dbReference type="InterPro" id="IPR011600">
    <property type="entry name" value="Pept_C14_caspase"/>
</dbReference>
<dbReference type="GO" id="GO:0004197">
    <property type="term" value="F:cysteine-type endopeptidase activity"/>
    <property type="evidence" value="ECO:0007669"/>
    <property type="project" value="InterPro"/>
</dbReference>
<dbReference type="PANTHER" id="PTHR48104:SF30">
    <property type="entry name" value="METACASPASE-1"/>
    <property type="match status" value="1"/>
</dbReference>
<proteinExistence type="inferred from homology"/>
<dbReference type="RefSeq" id="XP_004489076.1">
    <property type="nucleotide sequence ID" value="XM_004489019.1"/>
</dbReference>
<dbReference type="Gene3D" id="3.40.50.1460">
    <property type="match status" value="1"/>
</dbReference>
<reference evidence="4" key="2">
    <citation type="submission" date="2025-08" db="UniProtKB">
        <authorList>
            <consortium name="RefSeq"/>
        </authorList>
    </citation>
    <scope>IDENTIFICATION</scope>
    <source>
        <tissue evidence="4">Etiolated seedlings</tissue>
    </source>
</reference>
<organism evidence="3 4">
    <name type="scientific">Cicer arietinum</name>
    <name type="common">Chickpea</name>
    <name type="synonym">Garbanzo</name>
    <dbReference type="NCBI Taxonomy" id="3827"/>
    <lineage>
        <taxon>Eukaryota</taxon>
        <taxon>Viridiplantae</taxon>
        <taxon>Streptophyta</taxon>
        <taxon>Embryophyta</taxon>
        <taxon>Tracheophyta</taxon>
        <taxon>Spermatophyta</taxon>
        <taxon>Magnoliopsida</taxon>
        <taxon>eudicotyledons</taxon>
        <taxon>Gunneridae</taxon>
        <taxon>Pentapetalae</taxon>
        <taxon>rosids</taxon>
        <taxon>fabids</taxon>
        <taxon>Fabales</taxon>
        <taxon>Fabaceae</taxon>
        <taxon>Papilionoideae</taxon>
        <taxon>50 kb inversion clade</taxon>
        <taxon>NPAAA clade</taxon>
        <taxon>Hologalegina</taxon>
        <taxon>IRL clade</taxon>
        <taxon>Cicereae</taxon>
        <taxon>Cicer</taxon>
    </lineage>
</organism>
<dbReference type="Pfam" id="PF00656">
    <property type="entry name" value="Peptidase_C14"/>
    <property type="match status" value="1"/>
</dbReference>
<dbReference type="OrthoDB" id="10255174at2759"/>
<name>A0A1S2XJB2_CICAR</name>
<dbReference type="Proteomes" id="UP000087171">
    <property type="component" value="Chromosome Ca1"/>
</dbReference>
<evidence type="ECO:0000259" key="2">
    <source>
        <dbReference type="Pfam" id="PF00656"/>
    </source>
</evidence>
<evidence type="ECO:0000313" key="3">
    <source>
        <dbReference type="Proteomes" id="UP000087171"/>
    </source>
</evidence>
<dbReference type="GeneID" id="101514729"/>
<evidence type="ECO:0000256" key="1">
    <source>
        <dbReference type="ARBA" id="ARBA00009005"/>
    </source>
</evidence>
<gene>
    <name evidence="4" type="primary">LOC101514729</name>
</gene>
<keyword evidence="3" id="KW-1185">Reference proteome</keyword>
<evidence type="ECO:0000313" key="4">
    <source>
        <dbReference type="RefSeq" id="XP_004489076.1"/>
    </source>
</evidence>
<accession>A0A1S2XJB2</accession>
<sequence>MSTKRAVVVGLNYNAKYDYLLKAYINSAKLLCEVLKEDFGYEEENICFIHDGRPFNANSGSFILSQLRNLITSSIAGDEILFYFAGHGNSDIFIDDNGVEHVQQSLCCGEKFLSGSLTWITDKELKDCLNMLAEGVYFTMILDCCFSGNLIDGLKQQLTCKGRRGFADILDVVGGEDTRQQRQLVSLFSACQRNQVAWETRELVNGQIKPRSVFTDTLLEIVRNKGGCITNRELMTELNKVCSVHRCIQTPGLFCTDDHSYSLFLGGKQPKSDALKSIYCVAIAFVLTYSAYKKISE</sequence>
<feature type="domain" description="Peptidase C14 caspase" evidence="2">
    <location>
        <begin position="4"/>
        <end position="255"/>
    </location>
</feature>
<comment type="similarity">
    <text evidence="1">Belongs to the peptidase C14B family.</text>
</comment>
<reference evidence="3" key="1">
    <citation type="journal article" date="2013" name="Nat. Biotechnol.">
        <title>Draft genome sequence of chickpea (Cicer arietinum) provides a resource for trait improvement.</title>
        <authorList>
            <person name="Varshney R.K."/>
            <person name="Song C."/>
            <person name="Saxena R.K."/>
            <person name="Azam S."/>
            <person name="Yu S."/>
            <person name="Sharpe A.G."/>
            <person name="Cannon S."/>
            <person name="Baek J."/>
            <person name="Rosen B.D."/>
            <person name="Tar'an B."/>
            <person name="Millan T."/>
            <person name="Zhang X."/>
            <person name="Ramsay L.D."/>
            <person name="Iwata A."/>
            <person name="Wang Y."/>
            <person name="Nelson W."/>
            <person name="Farmer A.D."/>
            <person name="Gaur P.M."/>
            <person name="Soderlund C."/>
            <person name="Penmetsa R.V."/>
            <person name="Xu C."/>
            <person name="Bharti A.K."/>
            <person name="He W."/>
            <person name="Winter P."/>
            <person name="Zhao S."/>
            <person name="Hane J.K."/>
            <person name="Carrasquilla-Garcia N."/>
            <person name="Condie J.A."/>
            <person name="Upadhyaya H.D."/>
            <person name="Luo M.C."/>
            <person name="Thudi M."/>
            <person name="Gowda C.L."/>
            <person name="Singh N.P."/>
            <person name="Lichtenzveig J."/>
            <person name="Gali K.K."/>
            <person name="Rubio J."/>
            <person name="Nadarajan N."/>
            <person name="Dolezel J."/>
            <person name="Bansal K.C."/>
            <person name="Xu X."/>
            <person name="Edwards D."/>
            <person name="Zhang G."/>
            <person name="Kahl G."/>
            <person name="Gil J."/>
            <person name="Singh K.B."/>
            <person name="Datta S.K."/>
            <person name="Jackson S.A."/>
            <person name="Wang J."/>
            <person name="Cook D.R."/>
        </authorList>
    </citation>
    <scope>NUCLEOTIDE SEQUENCE [LARGE SCALE GENOMIC DNA]</scope>
    <source>
        <strain evidence="3">cv. CDC Frontier</strain>
    </source>
</reference>
<dbReference type="PANTHER" id="PTHR48104">
    <property type="entry name" value="METACASPASE-4"/>
    <property type="match status" value="1"/>
</dbReference>
<protein>
    <submittedName>
        <fullName evidence="4">Uncharacterized protein LOC101514729</fullName>
    </submittedName>
</protein>
<dbReference type="AlphaFoldDB" id="A0A1S2XJB2"/>